<evidence type="ECO:0000313" key="5">
    <source>
        <dbReference type="EMBL" id="GAA5042018.1"/>
    </source>
</evidence>
<proteinExistence type="predicted"/>
<keyword evidence="1" id="KW-0808">Transferase</keyword>
<dbReference type="InterPro" id="IPR036890">
    <property type="entry name" value="HATPase_C_sf"/>
</dbReference>
<evidence type="ECO:0000259" key="3">
    <source>
        <dbReference type="Pfam" id="PF13581"/>
    </source>
</evidence>
<reference evidence="6" key="1">
    <citation type="journal article" date="2019" name="Int. J. Syst. Evol. Microbiol.">
        <title>The Global Catalogue of Microorganisms (GCM) 10K type strain sequencing project: providing services to taxonomists for standard genome sequencing and annotation.</title>
        <authorList>
            <consortium name="The Broad Institute Genomics Platform"/>
            <consortium name="The Broad Institute Genome Sequencing Center for Infectious Disease"/>
            <person name="Wu L."/>
            <person name="Ma J."/>
        </authorList>
    </citation>
    <scope>NUCLEOTIDE SEQUENCE [LARGE SCALE GENOMIC DNA]</scope>
    <source>
        <strain evidence="6">JCM 18410</strain>
    </source>
</reference>
<dbReference type="NCBIfam" id="NF041045">
    <property type="entry name" value="RsbA_anti_sig"/>
    <property type="match status" value="1"/>
</dbReference>
<evidence type="ECO:0000256" key="2">
    <source>
        <dbReference type="SAM" id="MobiDB-lite"/>
    </source>
</evidence>
<dbReference type="RefSeq" id="WP_345666631.1">
    <property type="nucleotide sequence ID" value="NZ_BAABKC010000002.1"/>
</dbReference>
<sequence length="334" mass="35749">MTGATARHTPGPGSAARHTPGPGSAAHLAHQGLIYGTDEEFLSATVPFCLDGLEQDDAVLAVTTAANIGLLRGALGGTAEQVEFVDADDWYRAPGRTLGAYHRYVDRHTADGAHARVRVIGEPVWHGRDRLETAEWTRYEAAINVAFADCPAWIVCPYDTRALPADVVAGARHTHPELVAGPAAHPSDHYTPPDTGRRSWERRLAPVAVDGREAVLDFAADLSEVRAFVAETAGALGLSGERAGHLVFAANEVATNAVRHGGGHGRISLRRAGRRIVCDVANPARGGVEWYTGYLPPDRTRGRGHGLWTVRQLCDLVEIDTDGGVTTVRLHLDL</sequence>
<gene>
    <name evidence="5" type="ORF">GCM10023336_02660</name>
</gene>
<comment type="caution">
    <text evidence="5">The sequence shown here is derived from an EMBL/GenBank/DDBJ whole genome shotgun (WGS) entry which is preliminary data.</text>
</comment>
<feature type="domain" description="Histidine kinase/HSP90-like ATPase" evidence="3">
    <location>
        <begin position="220"/>
        <end position="330"/>
    </location>
</feature>
<dbReference type="InterPro" id="IPR047718">
    <property type="entry name" value="RsbA-like_anti_sig"/>
</dbReference>
<evidence type="ECO:0000256" key="1">
    <source>
        <dbReference type="ARBA" id="ARBA00022527"/>
    </source>
</evidence>
<evidence type="ECO:0000259" key="4">
    <source>
        <dbReference type="Pfam" id="PF14417"/>
    </source>
</evidence>
<keyword evidence="6" id="KW-1185">Reference proteome</keyword>
<organism evidence="5 6">
    <name type="scientific">Streptomyces similanensis</name>
    <dbReference type="NCBI Taxonomy" id="1274988"/>
    <lineage>
        <taxon>Bacteria</taxon>
        <taxon>Bacillati</taxon>
        <taxon>Actinomycetota</taxon>
        <taxon>Actinomycetes</taxon>
        <taxon>Kitasatosporales</taxon>
        <taxon>Streptomycetaceae</taxon>
        <taxon>Streptomyces</taxon>
    </lineage>
</organism>
<protein>
    <submittedName>
        <fullName evidence="5">MEDS domain-containing protein</fullName>
    </submittedName>
</protein>
<dbReference type="EMBL" id="BAABKC010000002">
    <property type="protein sequence ID" value="GAA5042018.1"/>
    <property type="molecule type" value="Genomic_DNA"/>
</dbReference>
<dbReference type="CDD" id="cd16936">
    <property type="entry name" value="HATPase_RsbW-like"/>
    <property type="match status" value="1"/>
</dbReference>
<dbReference type="InterPro" id="IPR050267">
    <property type="entry name" value="Anti-sigma-factor_SerPK"/>
</dbReference>
<keyword evidence="1" id="KW-0723">Serine/threonine-protein kinase</keyword>
<accession>A0ABP9JQZ3</accession>
<dbReference type="PANTHER" id="PTHR35526">
    <property type="entry name" value="ANTI-SIGMA-F FACTOR RSBW-RELATED"/>
    <property type="match status" value="1"/>
</dbReference>
<dbReference type="Proteomes" id="UP001500124">
    <property type="component" value="Unassembled WGS sequence"/>
</dbReference>
<feature type="domain" description="MEDS" evidence="4">
    <location>
        <begin position="30"/>
        <end position="176"/>
    </location>
</feature>
<dbReference type="InterPro" id="IPR025847">
    <property type="entry name" value="MEDS_domain"/>
</dbReference>
<name>A0ABP9JQZ3_9ACTN</name>
<feature type="region of interest" description="Disordered" evidence="2">
    <location>
        <begin position="1"/>
        <end position="27"/>
    </location>
</feature>
<evidence type="ECO:0000313" key="6">
    <source>
        <dbReference type="Proteomes" id="UP001500124"/>
    </source>
</evidence>
<dbReference type="PANTHER" id="PTHR35526:SF3">
    <property type="entry name" value="ANTI-SIGMA-F FACTOR RSBW"/>
    <property type="match status" value="1"/>
</dbReference>
<dbReference type="Pfam" id="PF14417">
    <property type="entry name" value="MEDS"/>
    <property type="match status" value="1"/>
</dbReference>
<feature type="region of interest" description="Disordered" evidence="2">
    <location>
        <begin position="178"/>
        <end position="198"/>
    </location>
</feature>
<dbReference type="Gene3D" id="3.30.565.10">
    <property type="entry name" value="Histidine kinase-like ATPase, C-terminal domain"/>
    <property type="match status" value="1"/>
</dbReference>
<dbReference type="Pfam" id="PF13581">
    <property type="entry name" value="HATPase_c_2"/>
    <property type="match status" value="1"/>
</dbReference>
<keyword evidence="1" id="KW-0418">Kinase</keyword>
<dbReference type="SUPFAM" id="SSF55874">
    <property type="entry name" value="ATPase domain of HSP90 chaperone/DNA topoisomerase II/histidine kinase"/>
    <property type="match status" value="1"/>
</dbReference>
<dbReference type="InterPro" id="IPR003594">
    <property type="entry name" value="HATPase_dom"/>
</dbReference>